<evidence type="ECO:0000259" key="4">
    <source>
        <dbReference type="PROSITE" id="PS51186"/>
    </source>
</evidence>
<sequence length="164" mass="18950">MPETNDLTKFHEYAIKPNVGPQAGWHPHQSIIETKIILKSFINENETWAITVKPYNEIIGTIDLKVLDFFDALEGTYEIGYSLNDIYWNKGYMTEAIQAVLEYAFAKMGATKVIASHAPFNEASKKVLLKNGFIFTHIEKTNKYLSFGINELYYYEIKNKRKNK</sequence>
<evidence type="ECO:0000313" key="5">
    <source>
        <dbReference type="EMBL" id="CCV64479.1"/>
    </source>
</evidence>
<dbReference type="AlphaFoldDB" id="U4KKY2"/>
<reference evidence="5 6" key="1">
    <citation type="journal article" date="2013" name="J. Mol. Microbiol. Biotechnol.">
        <title>Analysis of the Complete Genomes of Acholeplasma brassicae , A. palmae and A. laidlawii and Their Comparison to the Obligate Parasites from ' Candidatus Phytoplasma'.</title>
        <authorList>
            <person name="Kube M."/>
            <person name="Siewert C."/>
            <person name="Migdoll A.M."/>
            <person name="Duduk B."/>
            <person name="Holz S."/>
            <person name="Rabus R."/>
            <person name="Seemuller E."/>
            <person name="Mitrovic J."/>
            <person name="Muller I."/>
            <person name="Buttner C."/>
            <person name="Reinhardt R."/>
        </authorList>
    </citation>
    <scope>NUCLEOTIDE SEQUENCE [LARGE SCALE GENOMIC DNA]</scope>
    <source>
        <strain evidence="5 6">J233</strain>
    </source>
</reference>
<dbReference type="GO" id="GO:0016747">
    <property type="term" value="F:acyltransferase activity, transferring groups other than amino-acyl groups"/>
    <property type="evidence" value="ECO:0007669"/>
    <property type="project" value="InterPro"/>
</dbReference>
<dbReference type="Gene3D" id="3.40.630.30">
    <property type="match status" value="1"/>
</dbReference>
<evidence type="ECO:0000256" key="2">
    <source>
        <dbReference type="ARBA" id="ARBA00023315"/>
    </source>
</evidence>
<proteinExistence type="inferred from homology"/>
<dbReference type="HOGENOM" id="CLU_013985_3_6_14"/>
<dbReference type="InterPro" id="IPR016181">
    <property type="entry name" value="Acyl_CoA_acyltransferase"/>
</dbReference>
<dbReference type="PANTHER" id="PTHR43792">
    <property type="entry name" value="GNAT FAMILY, PUTATIVE (AFU_ORTHOLOGUE AFUA_3G00765)-RELATED-RELATED"/>
    <property type="match status" value="1"/>
</dbReference>
<accession>U4KKY2</accession>
<keyword evidence="2" id="KW-0012">Acyltransferase</keyword>
<comment type="similarity">
    <text evidence="3">Belongs to the acetyltransferase family. RimJ subfamily.</text>
</comment>
<gene>
    <name evidence="5" type="ORF">BN85409020</name>
</gene>
<dbReference type="STRING" id="1318466.BN85409020"/>
<keyword evidence="1 5" id="KW-0808">Transferase</keyword>
<dbReference type="SUPFAM" id="SSF55729">
    <property type="entry name" value="Acyl-CoA N-acyltransferases (Nat)"/>
    <property type="match status" value="1"/>
</dbReference>
<evidence type="ECO:0000313" key="6">
    <source>
        <dbReference type="Proteomes" id="UP000032740"/>
    </source>
</evidence>
<dbReference type="Proteomes" id="UP000032740">
    <property type="component" value="Chromosome"/>
</dbReference>
<evidence type="ECO:0000256" key="1">
    <source>
        <dbReference type="ARBA" id="ARBA00022679"/>
    </source>
</evidence>
<keyword evidence="6" id="KW-1185">Reference proteome</keyword>
<dbReference type="EMBL" id="FO681347">
    <property type="protein sequence ID" value="CCV64479.1"/>
    <property type="molecule type" value="Genomic_DNA"/>
</dbReference>
<dbReference type="InterPro" id="IPR000182">
    <property type="entry name" value="GNAT_dom"/>
</dbReference>
<feature type="domain" description="N-acetyltransferase" evidence="4">
    <location>
        <begin position="1"/>
        <end position="160"/>
    </location>
</feature>
<dbReference type="PANTHER" id="PTHR43792:SF8">
    <property type="entry name" value="[RIBOSOMAL PROTEIN US5]-ALANINE N-ACETYLTRANSFERASE"/>
    <property type="match status" value="1"/>
</dbReference>
<organism evidence="5 6">
    <name type="scientific">Alteracholeplasma palmae (strain ATCC 49389 / J233)</name>
    <name type="common">Acholeplasma palmae</name>
    <dbReference type="NCBI Taxonomy" id="1318466"/>
    <lineage>
        <taxon>Bacteria</taxon>
        <taxon>Bacillati</taxon>
        <taxon>Mycoplasmatota</taxon>
        <taxon>Mollicutes</taxon>
        <taxon>Acholeplasmatales</taxon>
        <taxon>Acholeplasmataceae</taxon>
        <taxon>Acholeplasma</taxon>
    </lineage>
</organism>
<protein>
    <submittedName>
        <fullName evidence="5">Predicted GCN5-related N-acetyltransferase</fullName>
    </submittedName>
</protein>
<name>U4KKY2_ALTPJ</name>
<dbReference type="InterPro" id="IPR051531">
    <property type="entry name" value="N-acetyltransferase"/>
</dbReference>
<evidence type="ECO:0000256" key="3">
    <source>
        <dbReference type="ARBA" id="ARBA00038502"/>
    </source>
</evidence>
<dbReference type="Pfam" id="PF13302">
    <property type="entry name" value="Acetyltransf_3"/>
    <property type="match status" value="1"/>
</dbReference>
<dbReference type="PROSITE" id="PS51186">
    <property type="entry name" value="GNAT"/>
    <property type="match status" value="1"/>
</dbReference>
<dbReference type="KEGG" id="apal:BN85409020"/>